<protein>
    <submittedName>
        <fullName evidence="1">Uncharacterized protein</fullName>
    </submittedName>
</protein>
<proteinExistence type="predicted"/>
<evidence type="ECO:0000313" key="2">
    <source>
        <dbReference type="Proteomes" id="UP000214747"/>
    </source>
</evidence>
<evidence type="ECO:0000313" key="1">
    <source>
        <dbReference type="EMBL" id="OWY32137.1"/>
    </source>
</evidence>
<dbReference type="EMBL" id="NJGV01000029">
    <property type="protein sequence ID" value="OWY32137.1"/>
    <property type="molecule type" value="Genomic_DNA"/>
</dbReference>
<gene>
    <name evidence="1" type="ORF">CEJ45_22665</name>
</gene>
<accession>A0A225SM32</accession>
<reference evidence="1 2" key="1">
    <citation type="journal article" date="2010" name="Int. J. Syst. Evol. Microbiol.">
        <title>Reclassification of Herbaspirillum putei as a later heterotypic synonym of Herbaspirillum huttiense, with the description of H. huttiense subsp. huttiense subsp. nov. and H. huttiense subsp. putei subsp. nov., comb. nov., and description of Herbaspirillum aquaticum sp. nov.</title>
        <authorList>
            <person name="Dobritsa A.P."/>
            <person name="Reddy M.C."/>
            <person name="Samadpour M."/>
        </authorList>
    </citation>
    <scope>NUCLEOTIDE SEQUENCE [LARGE SCALE GENOMIC DNA]</scope>
    <source>
        <strain evidence="1 2">IEH 4430</strain>
    </source>
</reference>
<dbReference type="RefSeq" id="WP_088757303.1">
    <property type="nucleotide sequence ID" value="NZ_JARJFG010000051.1"/>
</dbReference>
<organism evidence="1 2">
    <name type="scientific">Herbaspirillum aquaticum</name>
    <dbReference type="NCBI Taxonomy" id="568783"/>
    <lineage>
        <taxon>Bacteria</taxon>
        <taxon>Pseudomonadati</taxon>
        <taxon>Pseudomonadota</taxon>
        <taxon>Betaproteobacteria</taxon>
        <taxon>Burkholderiales</taxon>
        <taxon>Oxalobacteraceae</taxon>
        <taxon>Herbaspirillum</taxon>
    </lineage>
</organism>
<sequence>MSEQAPEPIFPDDAVAGAETIPAPRRWIVLQNVQEVETWIDTYNRELQAVVFRHKMNTVNAGQGICFTLELGGEIHLHTTPEGQILLDVSEEAAWAAPVISAAANVPAPAGSVWVLPPDTLTQLILGLSGLIATSQFVLRHEYRLGKGMRPTY</sequence>
<dbReference type="Proteomes" id="UP000214747">
    <property type="component" value="Unassembled WGS sequence"/>
</dbReference>
<dbReference type="AlphaFoldDB" id="A0A225SM32"/>
<name>A0A225SM32_9BURK</name>
<keyword evidence="2" id="KW-1185">Reference proteome</keyword>
<comment type="caution">
    <text evidence="1">The sequence shown here is derived from an EMBL/GenBank/DDBJ whole genome shotgun (WGS) entry which is preliminary data.</text>
</comment>